<evidence type="ECO:0000259" key="2">
    <source>
        <dbReference type="SMART" id="SM00834"/>
    </source>
</evidence>
<feature type="region of interest" description="Disordered" evidence="1">
    <location>
        <begin position="67"/>
        <end position="95"/>
    </location>
</feature>
<dbReference type="NCBIfam" id="TIGR02605">
    <property type="entry name" value="CxxC_CxxC_SSSS"/>
    <property type="match status" value="1"/>
</dbReference>
<dbReference type="EMBL" id="JBHDLJ010000005">
    <property type="protein sequence ID" value="MFB0834526.1"/>
    <property type="molecule type" value="Genomic_DNA"/>
</dbReference>
<name>A0ABV4ULJ9_9MICC</name>
<accession>A0ABV4ULJ9</accession>
<evidence type="ECO:0000313" key="3">
    <source>
        <dbReference type="EMBL" id="MFB0834526.1"/>
    </source>
</evidence>
<dbReference type="SMART" id="SM00834">
    <property type="entry name" value="CxxC_CXXC_SSSS"/>
    <property type="match status" value="1"/>
</dbReference>
<proteinExistence type="predicted"/>
<evidence type="ECO:0000256" key="1">
    <source>
        <dbReference type="SAM" id="MobiDB-lite"/>
    </source>
</evidence>
<protein>
    <submittedName>
        <fullName evidence="3">FmdB family zinc ribbon protein</fullName>
    </submittedName>
</protein>
<reference evidence="3 4" key="1">
    <citation type="submission" date="2024-09" db="EMBL/GenBank/DDBJ databases">
        <authorList>
            <person name="Salinas-Garcia M.A."/>
            <person name="Prieme A."/>
        </authorList>
    </citation>
    <scope>NUCLEOTIDE SEQUENCE [LARGE SCALE GENOMIC DNA]</scope>
    <source>
        <strain evidence="3 4">DSM 21081</strain>
    </source>
</reference>
<dbReference type="Proteomes" id="UP001575652">
    <property type="component" value="Unassembled WGS sequence"/>
</dbReference>
<comment type="caution">
    <text evidence="3">The sequence shown here is derived from an EMBL/GenBank/DDBJ whole genome shotgun (WGS) entry which is preliminary data.</text>
</comment>
<evidence type="ECO:0000313" key="4">
    <source>
        <dbReference type="Proteomes" id="UP001575652"/>
    </source>
</evidence>
<dbReference type="Pfam" id="PF09723">
    <property type="entry name" value="Zn_ribbon_8"/>
    <property type="match status" value="1"/>
</dbReference>
<keyword evidence="4" id="KW-1185">Reference proteome</keyword>
<dbReference type="InterPro" id="IPR013429">
    <property type="entry name" value="Regulatory_FmdB_Zinc_ribbon"/>
</dbReference>
<organism evidence="3 4">
    <name type="scientific">Arthrobacter halodurans</name>
    <dbReference type="NCBI Taxonomy" id="516699"/>
    <lineage>
        <taxon>Bacteria</taxon>
        <taxon>Bacillati</taxon>
        <taxon>Actinomycetota</taxon>
        <taxon>Actinomycetes</taxon>
        <taxon>Micrococcales</taxon>
        <taxon>Micrococcaceae</taxon>
        <taxon>Arthrobacter</taxon>
    </lineage>
</organism>
<sequence length="95" mass="10249">MPLYEFRCPEGTTFEASFPMGQAPAELACAQCGEPAGRRISAPRLSVAGSAAFGLIDSTLRSAHEPEVVTGLPGRSRRPATRYTTHPLHQKLPRD</sequence>
<gene>
    <name evidence="3" type="ORF">ACETWP_07990</name>
</gene>
<dbReference type="RefSeq" id="WP_373971701.1">
    <property type="nucleotide sequence ID" value="NZ_JBHDLJ010000005.1"/>
</dbReference>
<feature type="domain" description="Putative regulatory protein FmdB zinc ribbon" evidence="2">
    <location>
        <begin position="1"/>
        <end position="41"/>
    </location>
</feature>